<protein>
    <submittedName>
        <fullName evidence="1">Uncharacterized protein</fullName>
    </submittedName>
</protein>
<evidence type="ECO:0000313" key="1">
    <source>
        <dbReference type="EMBL" id="KAK1490729.1"/>
    </source>
</evidence>
<gene>
    <name evidence="1" type="ORF">CCUS01_14386</name>
</gene>
<keyword evidence="2" id="KW-1185">Reference proteome</keyword>
<name>A0AAJ0DL13_9PEZI</name>
<organism evidence="1 2">
    <name type="scientific">Colletotrichum cuscutae</name>
    <dbReference type="NCBI Taxonomy" id="1209917"/>
    <lineage>
        <taxon>Eukaryota</taxon>
        <taxon>Fungi</taxon>
        <taxon>Dikarya</taxon>
        <taxon>Ascomycota</taxon>
        <taxon>Pezizomycotina</taxon>
        <taxon>Sordariomycetes</taxon>
        <taxon>Hypocreomycetidae</taxon>
        <taxon>Glomerellales</taxon>
        <taxon>Glomerellaceae</taxon>
        <taxon>Colletotrichum</taxon>
        <taxon>Colletotrichum acutatum species complex</taxon>
    </lineage>
</organism>
<comment type="caution">
    <text evidence="1">The sequence shown here is derived from an EMBL/GenBank/DDBJ whole genome shotgun (WGS) entry which is preliminary data.</text>
</comment>
<evidence type="ECO:0000313" key="2">
    <source>
        <dbReference type="Proteomes" id="UP001239213"/>
    </source>
</evidence>
<accession>A0AAJ0DL13</accession>
<dbReference type="EMBL" id="MPDP01000039">
    <property type="protein sequence ID" value="KAK1490729.1"/>
    <property type="molecule type" value="Genomic_DNA"/>
</dbReference>
<proteinExistence type="predicted"/>
<dbReference type="Proteomes" id="UP001239213">
    <property type="component" value="Unassembled WGS sequence"/>
</dbReference>
<sequence>MWGNFGPISYATSNAKPYTISDERTEYQAGARPDPKAATDLLNPKPVDGMRKIRTKTSSDHKLVKKCEEETGHKCSNPRWQDFNDLARYVPGPDTAFLLVDMHLKSGEGKAVYIHDSNDEQVDMVGMEYKGFTVIIPWEAGLKFVCYGPCRVAEVVVTEVSST</sequence>
<reference evidence="1" key="1">
    <citation type="submission" date="2016-11" db="EMBL/GenBank/DDBJ databases">
        <title>The genome sequence of Colletotrichum cuscutae.</title>
        <authorList>
            <person name="Baroncelli R."/>
        </authorList>
    </citation>
    <scope>NUCLEOTIDE SEQUENCE</scope>
    <source>
        <strain evidence="1">IMI 304802</strain>
    </source>
</reference>
<dbReference type="AlphaFoldDB" id="A0AAJ0DL13"/>